<evidence type="ECO:0000313" key="3">
    <source>
        <dbReference type="Proteomes" id="UP000283523"/>
    </source>
</evidence>
<proteinExistence type="predicted"/>
<dbReference type="OrthoDB" id="10004676at2"/>
<dbReference type="RefSeq" id="WP_119669339.1">
    <property type="nucleotide sequence ID" value="NZ_QXED01000005.1"/>
</dbReference>
<protein>
    <submittedName>
        <fullName evidence="2">Uncharacterized protein</fullName>
    </submittedName>
</protein>
<feature type="region of interest" description="Disordered" evidence="1">
    <location>
        <begin position="1"/>
        <end position="77"/>
    </location>
</feature>
<feature type="compositionally biased region" description="Low complexity" evidence="1">
    <location>
        <begin position="21"/>
        <end position="36"/>
    </location>
</feature>
<dbReference type="EMBL" id="QXED01000005">
    <property type="protein sequence ID" value="RIV21548.1"/>
    <property type="molecule type" value="Genomic_DNA"/>
</dbReference>
<evidence type="ECO:0000256" key="1">
    <source>
        <dbReference type="SAM" id="MobiDB-lite"/>
    </source>
</evidence>
<comment type="caution">
    <text evidence="2">The sequence shown here is derived from an EMBL/GenBank/DDBJ whole genome shotgun (WGS) entry which is preliminary data.</text>
</comment>
<dbReference type="Proteomes" id="UP000283523">
    <property type="component" value="Unassembled WGS sequence"/>
</dbReference>
<organism evidence="2 3">
    <name type="scientific">Fibrisoma montanum</name>
    <dbReference type="NCBI Taxonomy" id="2305895"/>
    <lineage>
        <taxon>Bacteria</taxon>
        <taxon>Pseudomonadati</taxon>
        <taxon>Bacteroidota</taxon>
        <taxon>Cytophagia</taxon>
        <taxon>Cytophagales</taxon>
        <taxon>Spirosomataceae</taxon>
        <taxon>Fibrisoma</taxon>
    </lineage>
</organism>
<reference evidence="2 3" key="1">
    <citation type="submission" date="2018-08" db="EMBL/GenBank/DDBJ databases">
        <title>Fibrisoma montanum sp. nov., isolated from Danxia mountain soil.</title>
        <authorList>
            <person name="Huang Y."/>
        </authorList>
    </citation>
    <scope>NUCLEOTIDE SEQUENCE [LARGE SCALE GENOMIC DNA]</scope>
    <source>
        <strain evidence="2 3">HYT19</strain>
    </source>
</reference>
<sequence length="77" mass="8123">MKTNSPPPTTRPKNRSEAETDAGTLALTTLEGGLLTSDDEPAGTDQNPDEVNPQTTSDLTGTDRDQTGENETMATES</sequence>
<keyword evidence="3" id="KW-1185">Reference proteome</keyword>
<feature type="compositionally biased region" description="Pro residues" evidence="1">
    <location>
        <begin position="1"/>
        <end position="10"/>
    </location>
</feature>
<accession>A0A418M6I4</accession>
<gene>
    <name evidence="2" type="ORF">DYU11_19295</name>
</gene>
<dbReference type="AlphaFoldDB" id="A0A418M6I4"/>
<name>A0A418M6I4_9BACT</name>
<evidence type="ECO:0000313" key="2">
    <source>
        <dbReference type="EMBL" id="RIV21548.1"/>
    </source>
</evidence>